<evidence type="ECO:0000313" key="4">
    <source>
        <dbReference type="Proteomes" id="UP000006701"/>
    </source>
</evidence>
<feature type="compositionally biased region" description="Polar residues" evidence="1">
    <location>
        <begin position="1"/>
        <end position="13"/>
    </location>
</feature>
<keyword evidence="4" id="KW-1185">Reference proteome</keyword>
<dbReference type="OrthoDB" id="2129362at2759"/>
<dbReference type="CDD" id="cd04301">
    <property type="entry name" value="NAT_SF"/>
    <property type="match status" value="1"/>
</dbReference>
<dbReference type="OMA" id="YEFDQTG"/>
<dbReference type="GeneID" id="4701644"/>
<organism evidence="3 4">
    <name type="scientific">Aspergillus clavatus (strain ATCC 1007 / CBS 513.65 / DSM 816 / NCTC 3887 / NRRL 1 / QM 1276 / 107)</name>
    <dbReference type="NCBI Taxonomy" id="344612"/>
    <lineage>
        <taxon>Eukaryota</taxon>
        <taxon>Fungi</taxon>
        <taxon>Dikarya</taxon>
        <taxon>Ascomycota</taxon>
        <taxon>Pezizomycotina</taxon>
        <taxon>Eurotiomycetes</taxon>
        <taxon>Eurotiomycetidae</taxon>
        <taxon>Eurotiales</taxon>
        <taxon>Aspergillaceae</taxon>
        <taxon>Aspergillus</taxon>
        <taxon>Aspergillus subgen. Fumigati</taxon>
    </lineage>
</organism>
<dbReference type="InterPro" id="IPR000182">
    <property type="entry name" value="GNAT_dom"/>
</dbReference>
<feature type="compositionally biased region" description="Polar residues" evidence="1">
    <location>
        <begin position="40"/>
        <end position="52"/>
    </location>
</feature>
<dbReference type="InterPro" id="IPR016181">
    <property type="entry name" value="Acyl_CoA_acyltransferase"/>
</dbReference>
<gene>
    <name evidence="3" type="ORF">ACLA_020370</name>
</gene>
<feature type="compositionally biased region" description="Basic and acidic residues" evidence="1">
    <location>
        <begin position="59"/>
        <end position="68"/>
    </location>
</feature>
<dbReference type="AlphaFoldDB" id="A1CNV9"/>
<dbReference type="SUPFAM" id="SSF55729">
    <property type="entry name" value="Acyl-CoA N-acyltransferases (Nat)"/>
    <property type="match status" value="1"/>
</dbReference>
<reference evidence="3 4" key="1">
    <citation type="journal article" date="2008" name="PLoS Genet.">
        <title>Genomic islands in the pathogenic filamentous fungus Aspergillus fumigatus.</title>
        <authorList>
            <person name="Fedorova N.D."/>
            <person name="Khaldi N."/>
            <person name="Joardar V.S."/>
            <person name="Maiti R."/>
            <person name="Amedeo P."/>
            <person name="Anderson M.J."/>
            <person name="Crabtree J."/>
            <person name="Silva J.C."/>
            <person name="Badger J.H."/>
            <person name="Albarraq A."/>
            <person name="Angiuoli S."/>
            <person name="Bussey H."/>
            <person name="Bowyer P."/>
            <person name="Cotty P.J."/>
            <person name="Dyer P.S."/>
            <person name="Egan A."/>
            <person name="Galens K."/>
            <person name="Fraser-Liggett C.M."/>
            <person name="Haas B.J."/>
            <person name="Inman J.M."/>
            <person name="Kent R."/>
            <person name="Lemieux S."/>
            <person name="Malavazi I."/>
            <person name="Orvis J."/>
            <person name="Roemer T."/>
            <person name="Ronning C.M."/>
            <person name="Sundaram J.P."/>
            <person name="Sutton G."/>
            <person name="Turner G."/>
            <person name="Venter J.C."/>
            <person name="White O.R."/>
            <person name="Whitty B.R."/>
            <person name="Youngman P."/>
            <person name="Wolfe K.H."/>
            <person name="Goldman G.H."/>
            <person name="Wortman J.R."/>
            <person name="Jiang B."/>
            <person name="Denning D.W."/>
            <person name="Nierman W.C."/>
        </authorList>
    </citation>
    <scope>NUCLEOTIDE SEQUENCE [LARGE SCALE GENOMIC DNA]</scope>
    <source>
        <strain evidence="4">ATCC 1007 / CBS 513.65 / DSM 816 / NCTC 3887 / NRRL 1</strain>
    </source>
</reference>
<evidence type="ECO:0000256" key="1">
    <source>
        <dbReference type="SAM" id="MobiDB-lite"/>
    </source>
</evidence>
<protein>
    <recommendedName>
        <fullName evidence="2">N-acetyltransferase domain-containing protein</fullName>
    </recommendedName>
</protein>
<dbReference type="GO" id="GO:0016747">
    <property type="term" value="F:acyltransferase activity, transferring groups other than amino-acyl groups"/>
    <property type="evidence" value="ECO:0007669"/>
    <property type="project" value="InterPro"/>
</dbReference>
<dbReference type="RefSeq" id="XP_001268756.1">
    <property type="nucleotide sequence ID" value="XM_001268755.1"/>
</dbReference>
<feature type="domain" description="N-acetyltransferase" evidence="2">
    <location>
        <begin position="431"/>
        <end position="504"/>
    </location>
</feature>
<proteinExistence type="predicted"/>
<dbReference type="eggNOG" id="ENOG502SV8I">
    <property type="taxonomic scope" value="Eukaryota"/>
</dbReference>
<dbReference type="Gene3D" id="3.40.630.30">
    <property type="match status" value="1"/>
</dbReference>
<name>A1CNV9_ASPCL</name>
<evidence type="ECO:0000259" key="2">
    <source>
        <dbReference type="Pfam" id="PF00583"/>
    </source>
</evidence>
<dbReference type="KEGG" id="act:ACLA_020370"/>
<evidence type="ECO:0000313" key="3">
    <source>
        <dbReference type="EMBL" id="EAW07330.1"/>
    </source>
</evidence>
<dbReference type="VEuPathDB" id="FungiDB:ACLA_020370"/>
<dbReference type="Pfam" id="PF00583">
    <property type="entry name" value="Acetyltransf_1"/>
    <property type="match status" value="1"/>
</dbReference>
<dbReference type="Proteomes" id="UP000006701">
    <property type="component" value="Unassembled WGS sequence"/>
</dbReference>
<dbReference type="HOGENOM" id="CLU_019365_0_0_1"/>
<dbReference type="EMBL" id="DS027059">
    <property type="protein sequence ID" value="EAW07330.1"/>
    <property type="molecule type" value="Genomic_DNA"/>
</dbReference>
<sequence>MENPQVKSDSNGSDEVVLHRKRDSLDGFQNRRPSKGTHAYFNTRNEAPSRSMQRGPRRNTNDTQREPAEIGNGVGPGGSGMQDKTPSITQKGARKGPPQEALDELKRLQEEIVLKAHLNRHKNFDDSTANPESLVKCRDGPGTDPNSDFYNGITQCRLSTRPHGESARSTRTYRFDSFRGEAERFAAQWEFYANSPSAYPTIVDGKVSLASRPGPDQDHLHTQKKGLLYPNLKFDQKPVGHMPVEVPENQWADLFFVDWEFRPRACSSFEGFRDWFRRWFGMLSEIDYYIDVYHEAFFDGTAHMDGAQSCFIPDLDHPVAHLDVRDEETRLHCHETAEGYCHNLKLHIKKAEDEERVRRRMARQSYIEGLKNSSPPDPKSPRANVYLRIGEHHDIPGLLPICNWYTQNSNLSTRIAHIDDAILRQRIDDCRNARLPFLVAAERGTVDDNSTEKILGYAMATESLGHGAAGQFTAELEVFIKPDQKRRGIGKCLLDKLIEACDATYIPKRGYLCDASCEDRTGLYAGGSRTIKRLVFAIAYSKSDVLHVKWLLDWLEREYEFEEQGVLKGARVKSGKFLDVSYLVRRVGYDDGDTFKA</sequence>
<accession>A1CNV9</accession>
<feature type="region of interest" description="Disordered" evidence="1">
    <location>
        <begin position="1"/>
        <end position="100"/>
    </location>
</feature>